<feature type="transmembrane region" description="Helical" evidence="6">
    <location>
        <begin position="97"/>
        <end position="114"/>
    </location>
</feature>
<evidence type="ECO:0000256" key="6">
    <source>
        <dbReference type="SAM" id="Phobius"/>
    </source>
</evidence>
<dbReference type="InterPro" id="IPR020846">
    <property type="entry name" value="MFS_dom"/>
</dbReference>
<evidence type="ECO:0000256" key="4">
    <source>
        <dbReference type="ARBA" id="ARBA00022989"/>
    </source>
</evidence>
<keyword evidence="4 6" id="KW-1133">Transmembrane helix</keyword>
<keyword evidence="3 6" id="KW-0812">Transmembrane</keyword>
<dbReference type="GO" id="GO:0016020">
    <property type="term" value="C:membrane"/>
    <property type="evidence" value="ECO:0007669"/>
    <property type="project" value="UniProtKB-SubCell"/>
</dbReference>
<comment type="subcellular location">
    <subcellularLocation>
        <location evidence="1">Membrane</location>
        <topology evidence="1">Multi-pass membrane protein</topology>
    </subcellularLocation>
</comment>
<evidence type="ECO:0000256" key="5">
    <source>
        <dbReference type="ARBA" id="ARBA00023136"/>
    </source>
</evidence>
<evidence type="ECO:0000259" key="7">
    <source>
        <dbReference type="PROSITE" id="PS50850"/>
    </source>
</evidence>
<dbReference type="GO" id="GO:0022857">
    <property type="term" value="F:transmembrane transporter activity"/>
    <property type="evidence" value="ECO:0007669"/>
    <property type="project" value="InterPro"/>
</dbReference>
<name>A0A7W8IK67_9BACT</name>
<evidence type="ECO:0000256" key="2">
    <source>
        <dbReference type="ARBA" id="ARBA00022448"/>
    </source>
</evidence>
<feature type="transmembrane region" description="Helical" evidence="6">
    <location>
        <begin position="190"/>
        <end position="211"/>
    </location>
</feature>
<dbReference type="PANTHER" id="PTHR43791:SF36">
    <property type="entry name" value="TRANSPORTER, PUTATIVE (AFU_ORTHOLOGUE AFUA_6G08340)-RELATED"/>
    <property type="match status" value="1"/>
</dbReference>
<dbReference type="InterPro" id="IPR036259">
    <property type="entry name" value="MFS_trans_sf"/>
</dbReference>
<organism evidence="8 9">
    <name type="scientific">Tunturiibacter empetritectus</name>
    <dbReference type="NCBI Taxonomy" id="3069691"/>
    <lineage>
        <taxon>Bacteria</taxon>
        <taxon>Pseudomonadati</taxon>
        <taxon>Acidobacteriota</taxon>
        <taxon>Terriglobia</taxon>
        <taxon>Terriglobales</taxon>
        <taxon>Acidobacteriaceae</taxon>
        <taxon>Tunturiibacter</taxon>
    </lineage>
</organism>
<dbReference type="InterPro" id="IPR011701">
    <property type="entry name" value="MFS"/>
</dbReference>
<keyword evidence="9" id="KW-1185">Reference proteome</keyword>
<dbReference type="PROSITE" id="PS50850">
    <property type="entry name" value="MFS"/>
    <property type="match status" value="1"/>
</dbReference>
<feature type="transmembrane region" description="Helical" evidence="6">
    <location>
        <begin position="256"/>
        <end position="273"/>
    </location>
</feature>
<proteinExistence type="predicted"/>
<dbReference type="FunFam" id="1.20.1250.20:FF:000018">
    <property type="entry name" value="MFS transporter permease"/>
    <property type="match status" value="1"/>
</dbReference>
<dbReference type="Gene3D" id="1.20.1250.20">
    <property type="entry name" value="MFS general substrate transporter like domains"/>
    <property type="match status" value="2"/>
</dbReference>
<feature type="transmembrane region" description="Helical" evidence="6">
    <location>
        <begin position="126"/>
        <end position="147"/>
    </location>
</feature>
<sequence length="460" mass="50727">MAAPSTPVLNDSTAASAAIGASAMRKATQRLIPLIALGYGAAYMDRVNISFASLQMNRDLHFSSTVYGFGAGLFFLSYAACEIPSNLLLYRFGARRWLARIMVTWGILAMAMLFVRTPWQFYTARFFLGVAEAGFFPGVIFYLTQWFPQELRARAISRFYISLPLSFVFMGLIAGALLNLDGNLGLRGWQWLFLVEGIPPILLGIAFLYLLPDGPQQAKWLTEDERAWIIHHVHNDPSLSGQRSHNLSAALLDPRVWQLGLFMMLMLGSSYAYTFVAPDVIQRATHLSTSKVGYLVAALSLLGAAAMLLNGIYSDRVQRRTPHSNYPRYMHIIPWAFLISVGFFACGLSTNPINVIISIGTVIIAYNAMQGPLWSLPGSFFQGRSAAAGIATLNMIGMIGGFLGPYFVGFAKDLTGDYQRGLLLMSIPMLLGALIMFYLRAETRLRSPTLSPENPVPSSQ</sequence>
<dbReference type="Proteomes" id="UP000568106">
    <property type="component" value="Unassembled WGS sequence"/>
</dbReference>
<dbReference type="SUPFAM" id="SSF103473">
    <property type="entry name" value="MFS general substrate transporter"/>
    <property type="match status" value="1"/>
</dbReference>
<evidence type="ECO:0000256" key="3">
    <source>
        <dbReference type="ARBA" id="ARBA00022692"/>
    </source>
</evidence>
<dbReference type="EMBL" id="JACHDY010000003">
    <property type="protein sequence ID" value="MBB5317723.1"/>
    <property type="molecule type" value="Genomic_DNA"/>
</dbReference>
<feature type="transmembrane region" description="Helical" evidence="6">
    <location>
        <begin position="420"/>
        <end position="439"/>
    </location>
</feature>
<feature type="transmembrane region" description="Helical" evidence="6">
    <location>
        <begin position="332"/>
        <end position="350"/>
    </location>
</feature>
<dbReference type="PANTHER" id="PTHR43791">
    <property type="entry name" value="PERMEASE-RELATED"/>
    <property type="match status" value="1"/>
</dbReference>
<reference evidence="8" key="1">
    <citation type="submission" date="2020-08" db="EMBL/GenBank/DDBJ databases">
        <title>Genomic Encyclopedia of Type Strains, Phase IV (KMG-V): Genome sequencing to study the core and pangenomes of soil and plant-associated prokaryotes.</title>
        <authorList>
            <person name="Whitman W."/>
        </authorList>
    </citation>
    <scope>NUCLEOTIDE SEQUENCE [LARGE SCALE GENOMIC DNA]</scope>
    <source>
        <strain evidence="8">M8UP27</strain>
    </source>
</reference>
<evidence type="ECO:0000313" key="8">
    <source>
        <dbReference type="EMBL" id="MBB5317723.1"/>
    </source>
</evidence>
<protein>
    <submittedName>
        <fullName evidence="8">ACS family tartrate transporter-like MFS transporter</fullName>
    </submittedName>
</protein>
<keyword evidence="2" id="KW-0813">Transport</keyword>
<dbReference type="CDD" id="cd17319">
    <property type="entry name" value="MFS_ExuT_GudP_like"/>
    <property type="match status" value="1"/>
</dbReference>
<feature type="transmembrane region" description="Helical" evidence="6">
    <location>
        <begin position="159"/>
        <end position="178"/>
    </location>
</feature>
<accession>A0A7W8IK67</accession>
<feature type="transmembrane region" description="Helical" evidence="6">
    <location>
        <begin position="293"/>
        <end position="312"/>
    </location>
</feature>
<evidence type="ECO:0000256" key="1">
    <source>
        <dbReference type="ARBA" id="ARBA00004141"/>
    </source>
</evidence>
<keyword evidence="5 6" id="KW-0472">Membrane</keyword>
<feature type="transmembrane region" description="Helical" evidence="6">
    <location>
        <begin position="386"/>
        <end position="408"/>
    </location>
</feature>
<feature type="transmembrane region" description="Helical" evidence="6">
    <location>
        <begin position="31"/>
        <end position="54"/>
    </location>
</feature>
<feature type="transmembrane region" description="Helical" evidence="6">
    <location>
        <begin position="66"/>
        <end position="90"/>
    </location>
</feature>
<evidence type="ECO:0000313" key="9">
    <source>
        <dbReference type="Proteomes" id="UP000568106"/>
    </source>
</evidence>
<feature type="domain" description="Major facilitator superfamily (MFS) profile" evidence="7">
    <location>
        <begin position="31"/>
        <end position="444"/>
    </location>
</feature>
<dbReference type="AlphaFoldDB" id="A0A7W8IK67"/>
<gene>
    <name evidence="8" type="ORF">HDF09_002409</name>
</gene>
<dbReference type="Pfam" id="PF07690">
    <property type="entry name" value="MFS_1"/>
    <property type="match status" value="1"/>
</dbReference>
<comment type="caution">
    <text evidence="8">The sequence shown here is derived from an EMBL/GenBank/DDBJ whole genome shotgun (WGS) entry which is preliminary data.</text>
</comment>